<name>A0ACA9UVC3_BIOOC</name>
<dbReference type="Proteomes" id="UP000836387">
    <property type="component" value="Unassembled WGS sequence"/>
</dbReference>
<proteinExistence type="predicted"/>
<comment type="caution">
    <text evidence="1">The sequence shown here is derived from an EMBL/GenBank/DDBJ whole genome shotgun (WGS) entry which is preliminary data.</text>
</comment>
<gene>
    <name evidence="1" type="ORF">CRV2_00021459</name>
</gene>
<keyword evidence="2" id="KW-1185">Reference proteome</keyword>
<reference evidence="1" key="1">
    <citation type="submission" date="2020-04" db="EMBL/GenBank/DDBJ databases">
        <authorList>
            <person name="Broberg M."/>
        </authorList>
    </citation>
    <scope>NUCLEOTIDE SEQUENCE</scope>
</reference>
<protein>
    <submittedName>
        <fullName evidence="1">Uncharacterized protein</fullName>
    </submittedName>
</protein>
<accession>A0ACA9UVC3</accession>
<evidence type="ECO:0000313" key="2">
    <source>
        <dbReference type="Proteomes" id="UP000836387"/>
    </source>
</evidence>
<reference evidence="1" key="2">
    <citation type="submission" date="2021-10" db="EMBL/GenBank/DDBJ databases">
        <authorList>
            <person name="Piombo E."/>
        </authorList>
    </citation>
    <scope>NUCLEOTIDE SEQUENCE</scope>
</reference>
<evidence type="ECO:0000313" key="1">
    <source>
        <dbReference type="EMBL" id="CAG9957267.1"/>
    </source>
</evidence>
<dbReference type="EMBL" id="CADEHS020000699">
    <property type="protein sequence ID" value="CAG9957267.1"/>
    <property type="molecule type" value="Genomic_DNA"/>
</dbReference>
<organism evidence="1 2">
    <name type="scientific">Clonostachys rosea f. rosea IK726</name>
    <dbReference type="NCBI Taxonomy" id="1349383"/>
    <lineage>
        <taxon>Eukaryota</taxon>
        <taxon>Fungi</taxon>
        <taxon>Dikarya</taxon>
        <taxon>Ascomycota</taxon>
        <taxon>Pezizomycotina</taxon>
        <taxon>Sordariomycetes</taxon>
        <taxon>Hypocreomycetidae</taxon>
        <taxon>Hypocreales</taxon>
        <taxon>Bionectriaceae</taxon>
        <taxon>Clonostachys</taxon>
    </lineage>
</organism>
<sequence>MVKRKPTQTNGSFMPINNGKPGWGERTPALLENQAVTDEETSSPEVPTRDEEPSSEEEPHNEESHLMRKSHPMRKMCAYTEGPARKVQKRARPSSDTAVEDNSTVDESPESPTKKARTQSGQPALPAGSGTDAMDAVAATSTDIVPDDEHTLTPDGGPVLLCSPSMKESLGIYSDPGVLAQAIGKIENIARVIEMIIPTNKPERNLFQPYSGKDITGEIAHVAENLRLIEIQLTTGTLQKRVNIYYLSRLIAAVLVPTQKTRLGPEQMEMFISNGVTKRQMYQDRWELKKMATLHAQHDGLIVMFPTKDNDLGIKSDTYFKYPSKINFELVFLDRLSKLDVRRWCAIGKAVLDHLMPGRVDGTKESSAEKGVTEKRSTNELAICNQKVNLGLPIDDIVKKLATDESIRCNCTDSGN</sequence>